<evidence type="ECO:0000313" key="1">
    <source>
        <dbReference type="EMBL" id="ABO37289.1"/>
    </source>
</evidence>
<name>A4KXF8_HVAVE</name>
<dbReference type="KEGG" id="vg:5076123"/>
<dbReference type="Proteomes" id="UP000001324">
    <property type="component" value="Segment"/>
</dbReference>
<dbReference type="RefSeq" id="YP_001110955.1">
    <property type="nucleotide sequence ID" value="NC_009233.1"/>
</dbReference>
<evidence type="ECO:0000313" key="2">
    <source>
        <dbReference type="Proteomes" id="UP000001324"/>
    </source>
</evidence>
<proteinExistence type="predicted"/>
<sequence length="193" mass="21184">MLRFTFQDCLYIQTPNITIAPKTRIVVVQLPSEDDDDGNCATFANGIVLAVPLKVNFACRGKPAIFKMGASVAHCGFKCLYVRMAVPSAFISFVRNLHENSNASDPLTGTHPFSGSSRIHSNIRGLLLVLVITPETLPSLHPACSNIFDRGAYIVFVSYGLMSVALRLIRNLIVSSSTFFLSKDRRLSVEMNS</sequence>
<organism evidence="2">
    <name type="scientific">Heliothis virescens ascovirus 3e</name>
    <name type="common">HvAV-3e</name>
    <dbReference type="NCBI Taxonomy" id="260797"/>
    <lineage>
        <taxon>Viruses</taxon>
        <taxon>Varidnaviria</taxon>
        <taxon>Bamfordvirae</taxon>
        <taxon>Nucleocytoviricota</taxon>
        <taxon>Megaviricetes</taxon>
        <taxon>Pimascovirales</taxon>
        <taxon>Pimascovirales incertae sedis</taxon>
        <taxon>Ascoviridae</taxon>
        <taxon>Ascovirus</taxon>
        <taxon>Ascovirus hvav3a</taxon>
    </lineage>
</organism>
<dbReference type="EMBL" id="EF133465">
    <property type="protein sequence ID" value="ABO37289.1"/>
    <property type="molecule type" value="Genomic_DNA"/>
</dbReference>
<organismHost>
    <name type="scientific">Noctuidae</name>
    <name type="common">owlet moths</name>
    <dbReference type="NCBI Taxonomy" id="7100"/>
</organismHost>
<keyword evidence="2" id="KW-1185">Reference proteome</keyword>
<dbReference type="GeneID" id="5076123"/>
<accession>A4KXF8</accession>
<reference evidence="1 2" key="1">
    <citation type="journal article" date="2007" name="J. Gen. Virol.">
        <title>Sequence and organization of the Heliothis virescens ascovirus genome.</title>
        <authorList>
            <person name="Asgari S."/>
            <person name="Davis J."/>
            <person name="Wood D."/>
            <person name="Wilson P."/>
            <person name="McGrath A."/>
        </authorList>
    </citation>
    <scope>NUCLEOTIDE SEQUENCE [LARGE SCALE GENOMIC DNA]</scope>
    <source>
        <strain evidence="2">HvAv-3e</strain>
    </source>
</reference>
<protein>
    <submittedName>
        <fullName evidence="1">Uncharacterized protein</fullName>
    </submittedName>
</protein>